<feature type="domain" description="AIR9-like A9" evidence="2">
    <location>
        <begin position="175"/>
        <end position="211"/>
    </location>
</feature>
<evidence type="ECO:0000256" key="1">
    <source>
        <dbReference type="SAM" id="MobiDB-lite"/>
    </source>
</evidence>
<gene>
    <name evidence="3" type="ORF">CYMTET_29905</name>
</gene>
<proteinExistence type="predicted"/>
<feature type="region of interest" description="Disordered" evidence="1">
    <location>
        <begin position="471"/>
        <end position="529"/>
    </location>
</feature>
<dbReference type="Proteomes" id="UP001190700">
    <property type="component" value="Unassembled WGS sequence"/>
</dbReference>
<feature type="compositionally biased region" description="Basic residues" evidence="1">
    <location>
        <begin position="507"/>
        <end position="519"/>
    </location>
</feature>
<feature type="non-terminal residue" evidence="3">
    <location>
        <position position="1"/>
    </location>
</feature>
<evidence type="ECO:0000313" key="4">
    <source>
        <dbReference type="Proteomes" id="UP001190700"/>
    </source>
</evidence>
<organism evidence="3 4">
    <name type="scientific">Cymbomonas tetramitiformis</name>
    <dbReference type="NCBI Taxonomy" id="36881"/>
    <lineage>
        <taxon>Eukaryota</taxon>
        <taxon>Viridiplantae</taxon>
        <taxon>Chlorophyta</taxon>
        <taxon>Pyramimonadophyceae</taxon>
        <taxon>Pyramimonadales</taxon>
        <taxon>Pyramimonadaceae</taxon>
        <taxon>Cymbomonas</taxon>
    </lineage>
</organism>
<sequence length="529" mass="56772">STYCLGQRDVARFVKVVFIPRNAAGVLGTAQQLIIASRVTEGLPQLLEGGVTEGLPQLLEGQLIGRMEEGATVKILGGASCAGRVEGASLVEWRAVPPGAANGGASHHPNSTGDRGTVAYKVVVSASTAREITVPRSAIGHYLEAVYSPVSARGRAGTSVVVCSTIRIRQSPPRISHVEVLGDLVEGNTLQAEFKYLGGEEGMHEWAWYRRPAPSPNSDAAACHHADDVAGASSAHTAQRAGVVSDVEVDDWELIPGTAVQHSYFLTEADVGQSISFKIVPYRADGVRGEAMEHVVAKGAAVEMIKPTFAWVVVEGDCVVGRTLFASVSLNPLPVASVAQHKLGYRCQWVRRCAPPLLLRPTPASHLSSWSMVRQPTKLKRLKSSTGRREGCAEHRERPLLSLMRLPPWPPHGSLSLSARWPRVVPMRVLGRGFTYPVAMGDCRHTPRSPSFPCSAAYCVRGVGVGMGPGEGRRVARGSKGVEEEGVGQDERRLCDHNRGSGEDKPRAHRGGGRHHRACPLRGHQVALR</sequence>
<dbReference type="EMBL" id="LGRX02017091">
    <property type="protein sequence ID" value="KAK3261176.1"/>
    <property type="molecule type" value="Genomic_DNA"/>
</dbReference>
<dbReference type="InterPro" id="IPR056284">
    <property type="entry name" value="AIR9-like_A9"/>
</dbReference>
<evidence type="ECO:0000259" key="2">
    <source>
        <dbReference type="Pfam" id="PF23197"/>
    </source>
</evidence>
<reference evidence="3 4" key="1">
    <citation type="journal article" date="2015" name="Genome Biol. Evol.">
        <title>Comparative Genomics of a Bacterivorous Green Alga Reveals Evolutionary Causalities and Consequences of Phago-Mixotrophic Mode of Nutrition.</title>
        <authorList>
            <person name="Burns J.A."/>
            <person name="Paasch A."/>
            <person name="Narechania A."/>
            <person name="Kim E."/>
        </authorList>
    </citation>
    <scope>NUCLEOTIDE SEQUENCE [LARGE SCALE GENOMIC DNA]</scope>
    <source>
        <strain evidence="3 4">PLY_AMNH</strain>
    </source>
</reference>
<dbReference type="AlphaFoldDB" id="A0AAE0FJW0"/>
<feature type="compositionally biased region" description="Basic and acidic residues" evidence="1">
    <location>
        <begin position="489"/>
        <end position="506"/>
    </location>
</feature>
<accession>A0AAE0FJW0</accession>
<name>A0AAE0FJW0_9CHLO</name>
<keyword evidence="4" id="KW-1185">Reference proteome</keyword>
<evidence type="ECO:0000313" key="3">
    <source>
        <dbReference type="EMBL" id="KAK3261176.1"/>
    </source>
</evidence>
<dbReference type="Pfam" id="PF23197">
    <property type="entry name" value="IG_AIR9"/>
    <property type="match status" value="1"/>
</dbReference>
<comment type="caution">
    <text evidence="3">The sequence shown here is derived from an EMBL/GenBank/DDBJ whole genome shotgun (WGS) entry which is preliminary data.</text>
</comment>
<protein>
    <recommendedName>
        <fullName evidence="2">AIR9-like A9 domain-containing protein</fullName>
    </recommendedName>
</protein>